<comment type="caution">
    <text evidence="1">The sequence shown here is derived from an EMBL/GenBank/DDBJ whole genome shotgun (WGS) entry which is preliminary data.</text>
</comment>
<protein>
    <submittedName>
        <fullName evidence="1">Uncharacterized protein</fullName>
    </submittedName>
</protein>
<accession>A0A9K3JLW2</accession>
<name>A0A9K3JLW2_HELAN</name>
<dbReference type="EMBL" id="MNCJ02000317">
    <property type="protein sequence ID" value="KAF5817323.1"/>
    <property type="molecule type" value="Genomic_DNA"/>
</dbReference>
<sequence length="82" mass="9618">MKHRVFHYQQRWRLAQSQSLWFCSSRATSRNLMNPNQAQAEFRCPKFPVILIKWNKSIGSPSRLVSDAGVLHDCVNHFPLIH</sequence>
<keyword evidence="2" id="KW-1185">Reference proteome</keyword>
<evidence type="ECO:0000313" key="2">
    <source>
        <dbReference type="Proteomes" id="UP000215914"/>
    </source>
</evidence>
<reference evidence="1" key="2">
    <citation type="submission" date="2020-06" db="EMBL/GenBank/DDBJ databases">
        <title>Helianthus annuus Genome sequencing and assembly Release 2.</title>
        <authorList>
            <person name="Gouzy J."/>
            <person name="Langlade N."/>
            <person name="Munos S."/>
        </authorList>
    </citation>
    <scope>NUCLEOTIDE SEQUENCE</scope>
    <source>
        <tissue evidence="1">Leaves</tissue>
    </source>
</reference>
<dbReference type="AlphaFoldDB" id="A0A9K3JLW2"/>
<proteinExistence type="predicted"/>
<organism evidence="1 2">
    <name type="scientific">Helianthus annuus</name>
    <name type="common">Common sunflower</name>
    <dbReference type="NCBI Taxonomy" id="4232"/>
    <lineage>
        <taxon>Eukaryota</taxon>
        <taxon>Viridiplantae</taxon>
        <taxon>Streptophyta</taxon>
        <taxon>Embryophyta</taxon>
        <taxon>Tracheophyta</taxon>
        <taxon>Spermatophyta</taxon>
        <taxon>Magnoliopsida</taxon>
        <taxon>eudicotyledons</taxon>
        <taxon>Gunneridae</taxon>
        <taxon>Pentapetalae</taxon>
        <taxon>asterids</taxon>
        <taxon>campanulids</taxon>
        <taxon>Asterales</taxon>
        <taxon>Asteraceae</taxon>
        <taxon>Asteroideae</taxon>
        <taxon>Heliantheae alliance</taxon>
        <taxon>Heliantheae</taxon>
        <taxon>Helianthus</taxon>
    </lineage>
</organism>
<dbReference type="Proteomes" id="UP000215914">
    <property type="component" value="Unassembled WGS sequence"/>
</dbReference>
<reference evidence="1" key="1">
    <citation type="journal article" date="2017" name="Nature">
        <title>The sunflower genome provides insights into oil metabolism, flowering and Asterid evolution.</title>
        <authorList>
            <person name="Badouin H."/>
            <person name="Gouzy J."/>
            <person name="Grassa C.J."/>
            <person name="Murat F."/>
            <person name="Staton S.E."/>
            <person name="Cottret L."/>
            <person name="Lelandais-Briere C."/>
            <person name="Owens G.L."/>
            <person name="Carrere S."/>
            <person name="Mayjonade B."/>
            <person name="Legrand L."/>
            <person name="Gill N."/>
            <person name="Kane N.C."/>
            <person name="Bowers J.E."/>
            <person name="Hubner S."/>
            <person name="Bellec A."/>
            <person name="Berard A."/>
            <person name="Berges H."/>
            <person name="Blanchet N."/>
            <person name="Boniface M.C."/>
            <person name="Brunel D."/>
            <person name="Catrice O."/>
            <person name="Chaidir N."/>
            <person name="Claudel C."/>
            <person name="Donnadieu C."/>
            <person name="Faraut T."/>
            <person name="Fievet G."/>
            <person name="Helmstetter N."/>
            <person name="King M."/>
            <person name="Knapp S.J."/>
            <person name="Lai Z."/>
            <person name="Le Paslier M.C."/>
            <person name="Lippi Y."/>
            <person name="Lorenzon L."/>
            <person name="Mandel J.R."/>
            <person name="Marage G."/>
            <person name="Marchand G."/>
            <person name="Marquand E."/>
            <person name="Bret-Mestries E."/>
            <person name="Morien E."/>
            <person name="Nambeesan S."/>
            <person name="Nguyen T."/>
            <person name="Pegot-Espagnet P."/>
            <person name="Pouilly N."/>
            <person name="Raftis F."/>
            <person name="Sallet E."/>
            <person name="Schiex T."/>
            <person name="Thomas J."/>
            <person name="Vandecasteele C."/>
            <person name="Vares D."/>
            <person name="Vear F."/>
            <person name="Vautrin S."/>
            <person name="Crespi M."/>
            <person name="Mangin B."/>
            <person name="Burke J.M."/>
            <person name="Salse J."/>
            <person name="Munos S."/>
            <person name="Vincourt P."/>
            <person name="Rieseberg L.H."/>
            <person name="Langlade N.B."/>
        </authorList>
    </citation>
    <scope>NUCLEOTIDE SEQUENCE</scope>
    <source>
        <tissue evidence="1">Leaves</tissue>
    </source>
</reference>
<dbReference type="Gramene" id="mRNA:HanXRQr2_Chr02g0051671">
    <property type="protein sequence ID" value="mRNA:HanXRQr2_Chr02g0051671"/>
    <property type="gene ID" value="HanXRQr2_Chr02g0051671"/>
</dbReference>
<gene>
    <name evidence="1" type="ORF">HanXRQr2_Chr02g0051671</name>
</gene>
<evidence type="ECO:0000313" key="1">
    <source>
        <dbReference type="EMBL" id="KAF5817323.1"/>
    </source>
</evidence>